<dbReference type="InterPro" id="IPR005502">
    <property type="entry name" value="Ribosyl_crysJ1"/>
</dbReference>
<proteinExistence type="inferred from homology"/>
<keyword evidence="3" id="KW-0479">Metal-binding</keyword>
<protein>
    <submittedName>
        <fullName evidence="4">ADP-ribosylglycohydrolase family protein</fullName>
    </submittedName>
</protein>
<dbReference type="EMBL" id="JABANE010000096">
    <property type="protein sequence ID" value="NME71395.1"/>
    <property type="molecule type" value="Genomic_DNA"/>
</dbReference>
<comment type="cofactor">
    <cofactor evidence="3">
        <name>Mg(2+)</name>
        <dbReference type="ChEBI" id="CHEBI:18420"/>
    </cofactor>
    <text evidence="3">Binds 2 magnesium ions per subunit.</text>
</comment>
<dbReference type="GO" id="GO:0016787">
    <property type="term" value="F:hydrolase activity"/>
    <property type="evidence" value="ECO:0007669"/>
    <property type="project" value="UniProtKB-KW"/>
</dbReference>
<keyword evidence="3" id="KW-0460">Magnesium</keyword>
<feature type="binding site" evidence="3">
    <location>
        <position position="53"/>
    </location>
    <ligand>
        <name>Mg(2+)</name>
        <dbReference type="ChEBI" id="CHEBI:18420"/>
        <label>1</label>
    </ligand>
</feature>
<comment type="caution">
    <text evidence="4">The sequence shown here is derived from an EMBL/GenBank/DDBJ whole genome shotgun (WGS) entry which is preliminary data.</text>
</comment>
<dbReference type="GO" id="GO:0046872">
    <property type="term" value="F:metal ion binding"/>
    <property type="evidence" value="ECO:0007669"/>
    <property type="project" value="UniProtKB-KW"/>
</dbReference>
<dbReference type="PANTHER" id="PTHR16222">
    <property type="entry name" value="ADP-RIBOSYLGLYCOHYDROLASE"/>
    <property type="match status" value="1"/>
</dbReference>
<feature type="binding site" evidence="3">
    <location>
        <position position="52"/>
    </location>
    <ligand>
        <name>Mg(2+)</name>
        <dbReference type="ChEBI" id="CHEBI:18420"/>
        <label>1</label>
    </ligand>
</feature>
<evidence type="ECO:0000313" key="4">
    <source>
        <dbReference type="EMBL" id="NME71395.1"/>
    </source>
</evidence>
<feature type="binding site" evidence="3">
    <location>
        <position position="274"/>
    </location>
    <ligand>
        <name>Mg(2+)</name>
        <dbReference type="ChEBI" id="CHEBI:18420"/>
        <label>1</label>
    </ligand>
</feature>
<comment type="similarity">
    <text evidence="1">Belongs to the ADP-ribosylglycohydrolase family.</text>
</comment>
<dbReference type="Proteomes" id="UP000576082">
    <property type="component" value="Unassembled WGS sequence"/>
</dbReference>
<reference evidence="4 5" key="1">
    <citation type="submission" date="2020-04" db="EMBL/GenBank/DDBJ databases">
        <title>Flammeovirga sp. SR4, a novel species isolated from seawater.</title>
        <authorList>
            <person name="Wang X."/>
        </authorList>
    </citation>
    <scope>NUCLEOTIDE SEQUENCE [LARGE SCALE GENOMIC DNA]</scope>
    <source>
        <strain evidence="4 5">ATCC 23126</strain>
    </source>
</reference>
<dbReference type="PANTHER" id="PTHR16222:SF24">
    <property type="entry name" value="ADP-RIBOSYLHYDROLASE ARH3"/>
    <property type="match status" value="1"/>
</dbReference>
<evidence type="ECO:0000313" key="5">
    <source>
        <dbReference type="Proteomes" id="UP000576082"/>
    </source>
</evidence>
<dbReference type="InterPro" id="IPR050792">
    <property type="entry name" value="ADP-ribosylglycohydrolase"/>
</dbReference>
<dbReference type="AlphaFoldDB" id="A0A7X9XC54"/>
<evidence type="ECO:0000256" key="1">
    <source>
        <dbReference type="ARBA" id="ARBA00010702"/>
    </source>
</evidence>
<evidence type="ECO:0000256" key="3">
    <source>
        <dbReference type="PIRSR" id="PIRSR605502-1"/>
    </source>
</evidence>
<dbReference type="SUPFAM" id="SSF101478">
    <property type="entry name" value="ADP-ribosylglycohydrolase"/>
    <property type="match status" value="1"/>
</dbReference>
<name>A0A7X9XC54_9BACT</name>
<feature type="binding site" evidence="3">
    <location>
        <position position="271"/>
    </location>
    <ligand>
        <name>Mg(2+)</name>
        <dbReference type="ChEBI" id="CHEBI:18420"/>
        <label>1</label>
    </ligand>
</feature>
<gene>
    <name evidence="4" type="ORF">HHU12_25745</name>
</gene>
<evidence type="ECO:0000256" key="2">
    <source>
        <dbReference type="ARBA" id="ARBA00022801"/>
    </source>
</evidence>
<dbReference type="Pfam" id="PF03747">
    <property type="entry name" value="ADP_ribosyl_GH"/>
    <property type="match status" value="1"/>
</dbReference>
<feature type="binding site" evidence="3">
    <location>
        <position position="273"/>
    </location>
    <ligand>
        <name>Mg(2+)</name>
        <dbReference type="ChEBI" id="CHEBI:18420"/>
        <label>1</label>
    </ligand>
</feature>
<feature type="binding site" evidence="3">
    <location>
        <position position="54"/>
    </location>
    <ligand>
        <name>Mg(2+)</name>
        <dbReference type="ChEBI" id="CHEBI:18420"/>
        <label>1</label>
    </ligand>
</feature>
<organism evidence="4 5">
    <name type="scientific">Flammeovirga aprica JL-4</name>
    <dbReference type="NCBI Taxonomy" id="694437"/>
    <lineage>
        <taxon>Bacteria</taxon>
        <taxon>Pseudomonadati</taxon>
        <taxon>Bacteroidota</taxon>
        <taxon>Cytophagia</taxon>
        <taxon>Cytophagales</taxon>
        <taxon>Flammeovirgaceae</taxon>
        <taxon>Flammeovirga</taxon>
    </lineage>
</organism>
<dbReference type="Gene3D" id="1.10.4080.10">
    <property type="entry name" value="ADP-ribosylation/Crystallin J1"/>
    <property type="match status" value="1"/>
</dbReference>
<dbReference type="RefSeq" id="WP_169659610.1">
    <property type="nucleotide sequence ID" value="NZ_JABANE010000096.1"/>
</dbReference>
<keyword evidence="2 4" id="KW-0378">Hydrolase</keyword>
<sequence>MKNTAKDLLFGVAVGDALGVPFEFSSRAQMKTKPAKDMVGYKTHNQPLGTWSDDSSLTFCLAESLTGGYSLLSLSKKMIQWKNENYWTARGEVFDIGITTSKAISKLEALIDKGKVDELHLLKYDAIESDNGNGSLMRILPLLFEVKNKDIEAQFDIIWENSALTHPHIRAAMSCLIYLKFAEYLMKGIDKFQAYKKMQSDIINFWQTMNFSVDEQSQFERIIQNDINNLPEDQIMSGGYVIESLEASLWSFLNTDNFESSVLKAINFGHDTDTTAAITGGLSGIYYGFENIPVYWVISLAKMEEIEELVLRLHQKFLS</sequence>
<dbReference type="InterPro" id="IPR036705">
    <property type="entry name" value="Ribosyl_crysJ1_sf"/>
</dbReference>
<keyword evidence="5" id="KW-1185">Reference proteome</keyword>
<accession>A0A7X9XC54</accession>